<gene>
    <name evidence="1" type="ORF">KQX54_019965</name>
</gene>
<dbReference type="EMBL" id="JAHXZJ010001864">
    <property type="protein sequence ID" value="KAH0550521.1"/>
    <property type="molecule type" value="Genomic_DNA"/>
</dbReference>
<comment type="caution">
    <text evidence="1">The sequence shown here is derived from an EMBL/GenBank/DDBJ whole genome shotgun (WGS) entry which is preliminary data.</text>
</comment>
<protein>
    <submittedName>
        <fullName evidence="1">Uncharacterized protein</fullName>
    </submittedName>
</protein>
<evidence type="ECO:0000313" key="2">
    <source>
        <dbReference type="Proteomes" id="UP000826195"/>
    </source>
</evidence>
<accession>A0AAV7IHJ7</accession>
<keyword evidence="2" id="KW-1185">Reference proteome</keyword>
<organism evidence="1 2">
    <name type="scientific">Cotesia glomerata</name>
    <name type="common">Lepidopteran parasitic wasp</name>
    <name type="synonym">Apanteles glomeratus</name>
    <dbReference type="NCBI Taxonomy" id="32391"/>
    <lineage>
        <taxon>Eukaryota</taxon>
        <taxon>Metazoa</taxon>
        <taxon>Ecdysozoa</taxon>
        <taxon>Arthropoda</taxon>
        <taxon>Hexapoda</taxon>
        <taxon>Insecta</taxon>
        <taxon>Pterygota</taxon>
        <taxon>Neoptera</taxon>
        <taxon>Endopterygota</taxon>
        <taxon>Hymenoptera</taxon>
        <taxon>Apocrita</taxon>
        <taxon>Ichneumonoidea</taxon>
        <taxon>Braconidae</taxon>
        <taxon>Microgastrinae</taxon>
        <taxon>Cotesia</taxon>
    </lineage>
</organism>
<dbReference type="Proteomes" id="UP000826195">
    <property type="component" value="Unassembled WGS sequence"/>
</dbReference>
<evidence type="ECO:0000313" key="1">
    <source>
        <dbReference type="EMBL" id="KAH0550521.1"/>
    </source>
</evidence>
<proteinExistence type="predicted"/>
<name>A0AAV7IHJ7_COTGL</name>
<reference evidence="1 2" key="1">
    <citation type="journal article" date="2021" name="J. Hered.">
        <title>A chromosome-level genome assembly of the parasitoid wasp, Cotesia glomerata (Hymenoptera: Braconidae).</title>
        <authorList>
            <person name="Pinto B.J."/>
            <person name="Weis J.J."/>
            <person name="Gamble T."/>
            <person name="Ode P.J."/>
            <person name="Paul R."/>
            <person name="Zaspel J.M."/>
        </authorList>
    </citation>
    <scope>NUCLEOTIDE SEQUENCE [LARGE SCALE GENOMIC DNA]</scope>
    <source>
        <strain evidence="1">CgM1</strain>
    </source>
</reference>
<sequence length="187" mass="21507">MKIELTPKQLYKMNYRLMKDPAKESNIHQTPQRRYLGFNLNSRDVRLKPAKLRQTRGYLAADLFDTLKRLGFPGDYLIIGDGRLHARYVIESMYLILEYCPTGVYRQASIQRARSRGDPRSTHHRFSLLLSLIVSSTQISCSFSLQASSIHIMANIHSLLRYPTETGFVEEQKVVESLDSRVLSSVV</sequence>
<dbReference type="AlphaFoldDB" id="A0AAV7IHJ7"/>